<dbReference type="HOGENOM" id="CLU_082268_6_0_4"/>
<dbReference type="PROSITE" id="PS51343">
    <property type="entry name" value="PII_GLNB_DOM"/>
    <property type="match status" value="1"/>
</dbReference>
<proteinExistence type="predicted"/>
<dbReference type="Proteomes" id="UP000061603">
    <property type="component" value="Chromosome"/>
</dbReference>
<dbReference type="STRING" id="1565605.PG1C_09325"/>
<dbReference type="InterPro" id="IPR002187">
    <property type="entry name" value="N-reg_PII"/>
</dbReference>
<name>A0A0C5JA27_9PROT</name>
<dbReference type="InterPro" id="IPR015867">
    <property type="entry name" value="N-reg_PII/ATP_PRibTrfase_C"/>
</dbReference>
<dbReference type="EMBL" id="CP010554">
    <property type="protein sequence ID" value="AJP48593.1"/>
    <property type="molecule type" value="Genomic_DNA"/>
</dbReference>
<dbReference type="AlphaFoldDB" id="A0A0C5JA27"/>
<dbReference type="KEGG" id="rbu:PG1C_09325"/>
<accession>A0A0C5JA27</accession>
<protein>
    <submittedName>
        <fullName evidence="1">Nitrogen regulatory protein P-II</fullName>
    </submittedName>
</protein>
<evidence type="ECO:0000313" key="1">
    <source>
        <dbReference type="EMBL" id="AJP48593.1"/>
    </source>
</evidence>
<sequence>MKEIKAYVHSNRIAAVIAALKESAAWNNGINASRHNLTVYTVKGSLVAIDGQERHYSVELGEEVINEYKLELLCEDDQVSELMGIIKKNARTGQAEAGWIYVVDIVQAAPIS</sequence>
<reference evidence="1 2" key="1">
    <citation type="journal article" date="2015" name="Genome Announc.">
        <title>Complete Genome Sequence of a Novel Bacterium within the Family Rhodocyclaceae That Degrades Polycyclic Aromatic Hydrocarbons.</title>
        <authorList>
            <person name="Singleton D.R."/>
            <person name="Dickey A.N."/>
            <person name="Scholl E.H."/>
            <person name="Wright F.A."/>
            <person name="Aitken M.D."/>
        </authorList>
    </citation>
    <scope>NUCLEOTIDE SEQUENCE [LARGE SCALE GENOMIC DNA]</scope>
    <source>
        <strain evidence="2">PG1-Ca6</strain>
    </source>
</reference>
<dbReference type="GO" id="GO:0030234">
    <property type="term" value="F:enzyme regulator activity"/>
    <property type="evidence" value="ECO:0007669"/>
    <property type="project" value="InterPro"/>
</dbReference>
<dbReference type="InterPro" id="IPR011322">
    <property type="entry name" value="N-reg_PII-like_a/b"/>
</dbReference>
<organism evidence="1 2">
    <name type="scientific">Rugosibacter aromaticivorans</name>
    <dbReference type="NCBI Taxonomy" id="1565605"/>
    <lineage>
        <taxon>Bacteria</taxon>
        <taxon>Pseudomonadati</taxon>
        <taxon>Pseudomonadota</taxon>
        <taxon>Betaproteobacteria</taxon>
        <taxon>Nitrosomonadales</taxon>
        <taxon>Sterolibacteriaceae</taxon>
        <taxon>Rugosibacter</taxon>
    </lineage>
</organism>
<dbReference type="Gene3D" id="3.30.70.120">
    <property type="match status" value="1"/>
</dbReference>
<gene>
    <name evidence="1" type="ORF">PG1C_09325</name>
</gene>
<dbReference type="Pfam" id="PF00543">
    <property type="entry name" value="P-II"/>
    <property type="match status" value="1"/>
</dbReference>
<keyword evidence="2" id="KW-1185">Reference proteome</keyword>
<evidence type="ECO:0000313" key="2">
    <source>
        <dbReference type="Proteomes" id="UP000061603"/>
    </source>
</evidence>
<dbReference type="RefSeq" id="WP_202634564.1">
    <property type="nucleotide sequence ID" value="NZ_CP010554.1"/>
</dbReference>
<dbReference type="SMART" id="SM00938">
    <property type="entry name" value="P-II"/>
    <property type="match status" value="1"/>
</dbReference>
<dbReference type="GO" id="GO:0006808">
    <property type="term" value="P:regulation of nitrogen utilization"/>
    <property type="evidence" value="ECO:0007669"/>
    <property type="project" value="InterPro"/>
</dbReference>
<dbReference type="SUPFAM" id="SSF54913">
    <property type="entry name" value="GlnB-like"/>
    <property type="match status" value="1"/>
</dbReference>